<dbReference type="EMBL" id="JH719420">
    <property type="protein sequence ID" value="EJF59846.1"/>
    <property type="molecule type" value="Genomic_DNA"/>
</dbReference>
<dbReference type="KEGG" id="dsq:DICSQDRAFT_181634"/>
<dbReference type="GeneID" id="18841039"/>
<reference evidence="2 3" key="1">
    <citation type="journal article" date="2012" name="Science">
        <title>The Paleozoic origin of enzymatic lignin decomposition reconstructed from 31 fungal genomes.</title>
        <authorList>
            <person name="Floudas D."/>
            <person name="Binder M."/>
            <person name="Riley R."/>
            <person name="Barry K."/>
            <person name="Blanchette R.A."/>
            <person name="Henrissat B."/>
            <person name="Martinez A.T."/>
            <person name="Otillar R."/>
            <person name="Spatafora J.W."/>
            <person name="Yadav J.S."/>
            <person name="Aerts A."/>
            <person name="Benoit I."/>
            <person name="Boyd A."/>
            <person name="Carlson A."/>
            <person name="Copeland A."/>
            <person name="Coutinho P.M."/>
            <person name="de Vries R.P."/>
            <person name="Ferreira P."/>
            <person name="Findley K."/>
            <person name="Foster B."/>
            <person name="Gaskell J."/>
            <person name="Glotzer D."/>
            <person name="Gorecki P."/>
            <person name="Heitman J."/>
            <person name="Hesse C."/>
            <person name="Hori C."/>
            <person name="Igarashi K."/>
            <person name="Jurgens J.A."/>
            <person name="Kallen N."/>
            <person name="Kersten P."/>
            <person name="Kohler A."/>
            <person name="Kuees U."/>
            <person name="Kumar T.K.A."/>
            <person name="Kuo A."/>
            <person name="LaButti K."/>
            <person name="Larrondo L.F."/>
            <person name="Lindquist E."/>
            <person name="Ling A."/>
            <person name="Lombard V."/>
            <person name="Lucas S."/>
            <person name="Lundell T."/>
            <person name="Martin R."/>
            <person name="McLaughlin D.J."/>
            <person name="Morgenstern I."/>
            <person name="Morin E."/>
            <person name="Murat C."/>
            <person name="Nagy L.G."/>
            <person name="Nolan M."/>
            <person name="Ohm R.A."/>
            <person name="Patyshakuliyeva A."/>
            <person name="Rokas A."/>
            <person name="Ruiz-Duenas F.J."/>
            <person name="Sabat G."/>
            <person name="Salamov A."/>
            <person name="Samejima M."/>
            <person name="Schmutz J."/>
            <person name="Slot J.C."/>
            <person name="St John F."/>
            <person name="Stenlid J."/>
            <person name="Sun H."/>
            <person name="Sun S."/>
            <person name="Syed K."/>
            <person name="Tsang A."/>
            <person name="Wiebenga A."/>
            <person name="Young D."/>
            <person name="Pisabarro A."/>
            <person name="Eastwood D.C."/>
            <person name="Martin F."/>
            <person name="Cullen D."/>
            <person name="Grigoriev I.V."/>
            <person name="Hibbett D.S."/>
        </authorList>
    </citation>
    <scope>NUCLEOTIDE SEQUENCE [LARGE SCALE GENOMIC DNA]</scope>
    <source>
        <strain evidence="2 3">LYAD-421 SS1</strain>
    </source>
</reference>
<evidence type="ECO:0000313" key="2">
    <source>
        <dbReference type="EMBL" id="EJF59846.1"/>
    </source>
</evidence>
<feature type="region of interest" description="Disordered" evidence="1">
    <location>
        <begin position="181"/>
        <end position="229"/>
    </location>
</feature>
<protein>
    <submittedName>
        <fullName evidence="2">Uncharacterized protein</fullName>
    </submittedName>
</protein>
<feature type="compositionally biased region" description="Gly residues" evidence="1">
    <location>
        <begin position="220"/>
        <end position="229"/>
    </location>
</feature>
<organism evidence="2 3">
    <name type="scientific">Dichomitus squalens (strain LYAD-421)</name>
    <name type="common">Western red white-rot fungus</name>
    <dbReference type="NCBI Taxonomy" id="732165"/>
    <lineage>
        <taxon>Eukaryota</taxon>
        <taxon>Fungi</taxon>
        <taxon>Dikarya</taxon>
        <taxon>Basidiomycota</taxon>
        <taxon>Agaricomycotina</taxon>
        <taxon>Agaricomycetes</taxon>
        <taxon>Polyporales</taxon>
        <taxon>Polyporaceae</taxon>
        <taxon>Dichomitus</taxon>
    </lineage>
</organism>
<evidence type="ECO:0000256" key="1">
    <source>
        <dbReference type="SAM" id="MobiDB-lite"/>
    </source>
</evidence>
<gene>
    <name evidence="2" type="ORF">DICSQDRAFT_181634</name>
</gene>
<sequence length="229" mass="25379">MATRDALRAQGYTAQLRGPDEGHPTTQWLTLSNDDHMITVEYGHTLNNDGWQRLRIEADVTMSRRALDSAEQVEAHPSSVRWGDSRRFSWSSSLATEEVSFTLAGKKLILKLGLDWAAASHYFPRVDIVEVVKIVEVEEATPAVLLEWEAEEDRRYFRDQRRGKRARRRARAVETSVIMTLGSDDNAHPDVPDSNGISGQPEAHGGETHGLGQDGVDYADGGGEGAALR</sequence>
<dbReference type="AlphaFoldDB" id="R7SUV1"/>
<feature type="region of interest" description="Disordered" evidence="1">
    <location>
        <begin position="1"/>
        <end position="24"/>
    </location>
</feature>
<dbReference type="Proteomes" id="UP000053319">
    <property type="component" value="Unassembled WGS sequence"/>
</dbReference>
<proteinExistence type="predicted"/>
<accession>R7SUV1</accession>
<name>R7SUV1_DICSQ</name>
<dbReference type="HOGENOM" id="CLU_1209802_0_0_1"/>
<evidence type="ECO:0000313" key="3">
    <source>
        <dbReference type="Proteomes" id="UP000053319"/>
    </source>
</evidence>
<dbReference type="RefSeq" id="XP_007367309.1">
    <property type="nucleotide sequence ID" value="XM_007367247.1"/>
</dbReference>